<reference evidence="7" key="1">
    <citation type="submission" date="2020-11" db="EMBL/GenBank/DDBJ databases">
        <authorList>
            <person name="Tran Van P."/>
        </authorList>
    </citation>
    <scope>NUCLEOTIDE SEQUENCE</scope>
</reference>
<feature type="compositionally biased region" description="Basic residues" evidence="5">
    <location>
        <begin position="186"/>
        <end position="206"/>
    </location>
</feature>
<feature type="domain" description="RRM" evidence="6">
    <location>
        <begin position="87"/>
        <end position="165"/>
    </location>
</feature>
<dbReference type="GO" id="GO:0003723">
    <property type="term" value="F:RNA binding"/>
    <property type="evidence" value="ECO:0007669"/>
    <property type="project" value="UniProtKB-UniRule"/>
</dbReference>
<evidence type="ECO:0000256" key="1">
    <source>
        <dbReference type="ARBA" id="ARBA00004604"/>
    </source>
</evidence>
<proteinExistence type="predicted"/>
<dbReference type="SMART" id="SM00360">
    <property type="entry name" value="RRM"/>
    <property type="match status" value="1"/>
</dbReference>
<feature type="region of interest" description="Disordered" evidence="5">
    <location>
        <begin position="326"/>
        <end position="360"/>
    </location>
</feature>
<dbReference type="SUPFAM" id="SSF54928">
    <property type="entry name" value="RNA-binding domain, RBD"/>
    <property type="match status" value="1"/>
</dbReference>
<evidence type="ECO:0000256" key="5">
    <source>
        <dbReference type="SAM" id="MobiDB-lite"/>
    </source>
</evidence>
<evidence type="ECO:0000313" key="7">
    <source>
        <dbReference type="EMBL" id="CAD7448716.1"/>
    </source>
</evidence>
<organism evidence="7">
    <name type="scientific">Timema bartmani</name>
    <dbReference type="NCBI Taxonomy" id="61472"/>
    <lineage>
        <taxon>Eukaryota</taxon>
        <taxon>Metazoa</taxon>
        <taxon>Ecdysozoa</taxon>
        <taxon>Arthropoda</taxon>
        <taxon>Hexapoda</taxon>
        <taxon>Insecta</taxon>
        <taxon>Pterygota</taxon>
        <taxon>Neoptera</taxon>
        <taxon>Polyneoptera</taxon>
        <taxon>Phasmatodea</taxon>
        <taxon>Timematodea</taxon>
        <taxon>Timematoidea</taxon>
        <taxon>Timematidae</taxon>
        <taxon>Timema</taxon>
    </lineage>
</organism>
<protein>
    <recommendedName>
        <fullName evidence="6">RRM domain-containing protein</fullName>
    </recommendedName>
</protein>
<accession>A0A7R9F8B0</accession>
<gene>
    <name evidence="7" type="ORF">TBIB3V08_LOCUS10999</name>
</gene>
<dbReference type="PROSITE" id="PS50102">
    <property type="entry name" value="RRM"/>
    <property type="match status" value="1"/>
</dbReference>
<feature type="compositionally biased region" description="Basic and acidic residues" evidence="5">
    <location>
        <begin position="240"/>
        <end position="262"/>
    </location>
</feature>
<evidence type="ECO:0000256" key="3">
    <source>
        <dbReference type="ARBA" id="ARBA00023242"/>
    </source>
</evidence>
<dbReference type="GO" id="GO:0005730">
    <property type="term" value="C:nucleolus"/>
    <property type="evidence" value="ECO:0007669"/>
    <property type="project" value="UniProtKB-SubCell"/>
</dbReference>
<dbReference type="EMBL" id="OD570425">
    <property type="protein sequence ID" value="CAD7448716.1"/>
    <property type="molecule type" value="Genomic_DNA"/>
</dbReference>
<feature type="region of interest" description="Disordered" evidence="5">
    <location>
        <begin position="231"/>
        <end position="294"/>
    </location>
</feature>
<evidence type="ECO:0000256" key="4">
    <source>
        <dbReference type="PROSITE-ProRule" id="PRU00176"/>
    </source>
</evidence>
<dbReference type="Pfam" id="PF00076">
    <property type="entry name" value="RRM_1"/>
    <property type="match status" value="1"/>
</dbReference>
<name>A0A7R9F8B0_9NEOP</name>
<keyword evidence="3" id="KW-0539">Nucleus</keyword>
<dbReference type="InterPro" id="IPR035979">
    <property type="entry name" value="RBD_domain_sf"/>
</dbReference>
<evidence type="ECO:0000259" key="6">
    <source>
        <dbReference type="PROSITE" id="PS50102"/>
    </source>
</evidence>
<dbReference type="Gene3D" id="3.30.70.330">
    <property type="match status" value="1"/>
</dbReference>
<dbReference type="PANTHER" id="PTHR46754">
    <property type="entry name" value="MKI67 FHA DOMAIN-INTERACTING NUCLEOLAR PHOSPHOPROTEIN"/>
    <property type="match status" value="1"/>
</dbReference>
<dbReference type="CDD" id="cd12307">
    <property type="entry name" value="RRM_NIFK_like"/>
    <property type="match status" value="1"/>
</dbReference>
<keyword evidence="2 4" id="KW-0694">RNA-binding</keyword>
<feature type="region of interest" description="Disordered" evidence="5">
    <location>
        <begin position="179"/>
        <end position="206"/>
    </location>
</feature>
<evidence type="ECO:0000256" key="2">
    <source>
        <dbReference type="ARBA" id="ARBA00022884"/>
    </source>
</evidence>
<comment type="subcellular location">
    <subcellularLocation>
        <location evidence="1">Nucleus</location>
        <location evidence="1">Nucleolus</location>
    </subcellularLocation>
</comment>
<dbReference type="InterPro" id="IPR012677">
    <property type="entry name" value="Nucleotide-bd_a/b_plait_sf"/>
</dbReference>
<dbReference type="AlphaFoldDB" id="A0A7R9F8B0"/>
<sequence length="360" mass="40580">MSSGNCSNSVSSRLVWLEVAPVMHTLRVHATDSITAILYFNVHANIYSAMIGSPYKRVRGKLKLGNFYGSGATPSSRADAHNHAGRGVVYISRLPYGFFEPQLKLYFVQFGYVTNIYLRRSKKTGKSCGYAFIEFESDQVAKVVANTMNNYLCCNRLLKAQYMPPEKFDHAHFWKNNPTEQNYPKLRNRRTDRRRKNRVKSAKKVKTLVSKQKSHIKCLLKKLKEKGIDYNLEGFGNPRNETKSSSEDKAAVASDTSEKAAEKSTCSKTAAKPGELSSGRRLSQARETQVGNEQQAVLEIDESDDEIEFKIPPNVILKRKVSLKNTKRPEERYSKVSVGKPNGSAKKKLVKKSTSKIIVK</sequence>
<dbReference type="InterPro" id="IPR000504">
    <property type="entry name" value="RRM_dom"/>
</dbReference>
<feature type="compositionally biased region" description="Basic residues" evidence="5">
    <location>
        <begin position="345"/>
        <end position="360"/>
    </location>
</feature>
<feature type="compositionally biased region" description="Polar residues" evidence="5">
    <location>
        <begin position="285"/>
        <end position="294"/>
    </location>
</feature>